<evidence type="ECO:0000313" key="4">
    <source>
        <dbReference type="Proteomes" id="UP001500305"/>
    </source>
</evidence>
<evidence type="ECO:0000313" key="3">
    <source>
        <dbReference type="EMBL" id="GAA2226806.1"/>
    </source>
</evidence>
<feature type="transmembrane region" description="Helical" evidence="1">
    <location>
        <begin position="531"/>
        <end position="549"/>
    </location>
</feature>
<evidence type="ECO:0000256" key="2">
    <source>
        <dbReference type="SAM" id="SignalP"/>
    </source>
</evidence>
<feature type="transmembrane region" description="Helical" evidence="1">
    <location>
        <begin position="366"/>
        <end position="396"/>
    </location>
</feature>
<feature type="transmembrane region" description="Helical" evidence="1">
    <location>
        <begin position="807"/>
        <end position="829"/>
    </location>
</feature>
<name>A0ABN3DBR4_9ACTN</name>
<feature type="transmembrane region" description="Helical" evidence="1">
    <location>
        <begin position="273"/>
        <end position="295"/>
    </location>
</feature>
<feature type="transmembrane region" description="Helical" evidence="1">
    <location>
        <begin position="734"/>
        <end position="754"/>
    </location>
</feature>
<organism evidence="3 4">
    <name type="scientific">Kitasatospora cystarginea</name>
    <dbReference type="NCBI Taxonomy" id="58350"/>
    <lineage>
        <taxon>Bacteria</taxon>
        <taxon>Bacillati</taxon>
        <taxon>Actinomycetota</taxon>
        <taxon>Actinomycetes</taxon>
        <taxon>Kitasatosporales</taxon>
        <taxon>Streptomycetaceae</taxon>
        <taxon>Kitasatospora</taxon>
    </lineage>
</organism>
<comment type="caution">
    <text evidence="3">The sequence shown here is derived from an EMBL/GenBank/DDBJ whole genome shotgun (WGS) entry which is preliminary data.</text>
</comment>
<reference evidence="3 4" key="1">
    <citation type="journal article" date="2019" name="Int. J. Syst. Evol. Microbiol.">
        <title>The Global Catalogue of Microorganisms (GCM) 10K type strain sequencing project: providing services to taxonomists for standard genome sequencing and annotation.</title>
        <authorList>
            <consortium name="The Broad Institute Genomics Platform"/>
            <consortium name="The Broad Institute Genome Sequencing Center for Infectious Disease"/>
            <person name="Wu L."/>
            <person name="Ma J."/>
        </authorList>
    </citation>
    <scope>NUCLEOTIDE SEQUENCE [LARGE SCALE GENOMIC DNA]</scope>
    <source>
        <strain evidence="3 4">JCM 7356</strain>
    </source>
</reference>
<protein>
    <submittedName>
        <fullName evidence="3">Uncharacterized protein</fullName>
    </submittedName>
</protein>
<keyword evidence="2" id="KW-0732">Signal</keyword>
<feature type="transmembrane region" description="Helical" evidence="1">
    <location>
        <begin position="499"/>
        <end position="519"/>
    </location>
</feature>
<feature type="transmembrane region" description="Helical" evidence="1">
    <location>
        <begin position="461"/>
        <end position="487"/>
    </location>
</feature>
<dbReference type="EMBL" id="BAAATR010000001">
    <property type="protein sequence ID" value="GAA2226806.1"/>
    <property type="molecule type" value="Genomic_DNA"/>
</dbReference>
<feature type="transmembrane region" description="Helical" evidence="1">
    <location>
        <begin position="236"/>
        <end position="253"/>
    </location>
</feature>
<proteinExistence type="predicted"/>
<sequence length="840" mass="92470">MLLLLLSLSWWWGAPPALAHPQDVDSCHPEQLVDARTEATLQLFNHKQNFVEAKGEMAVHVPVTWPYAKDLLLSESSDEHQHAMRCLLRGDQDGAQYRYLRTNEWRMHGPEVTAALSSVTVRCQVLSWLNHRGRFNVGPWTADVGADRWQLSLTPPTALESAHWDHVQIDPGGLNVSEVSPMPPVAGDGSLVWNGIGPSGGLRPTVTVEMVPSWQRAWAASTDTDPWRVVNAAGQTVSWVGTSAAVMLAALWARRRQADTADTVVERGSFRALMQWALLSAVIGLVLMLLFNLFLDGAKAPTDLWSGRQHWQALLGILIGWALVVLARPRWSLLLAATLVAAAGALVAVRPSLFGLPAPHTSAGSLHALGIAALAVMTAAAVWLGLAGLLLWAWRLARAGRLIRSSRLPWAGTVLAVVTFLLLALSVWADELSWQRVSWLIDRSSPAYHSLHVLFLSQQTVAFAAGIPTWCYSRTWVLTGLAILALLRARELGRRAPSVSPTGFDFLLLAVFFAIVAAWREGSYAGSQLLGFLWLALDVAALYGLLALGRRRAVLSQHFEGRGAPALSEVVIDRADHQDLIERARRYRELVVELRALEQGHGEGAHSRHELEEELRRLHWWESRAGNARATPRSLPNQVTVLDVALSWGPHARWWGNAVRAAVVAAVVGLPWSIIMIWLDYSSPQAWMFTEQDPFGYADLLGKFLTSELSWAGSGLMLGAMWRQLPGRRGPARALGLWVAYTVLVALDIAINTLADQDLGDAPKAIGLMLPVLTVTGLAMDADTFRTERRLWPNRFGLLLSIYQMRGLSAQIAWVLVQVGALVAIWQHFGGFDTRTMKPH</sequence>
<feature type="transmembrane region" description="Helical" evidence="1">
    <location>
        <begin position="408"/>
        <end position="429"/>
    </location>
</feature>
<feature type="chain" id="PRO_5046648503" evidence="2">
    <location>
        <begin position="20"/>
        <end position="840"/>
    </location>
</feature>
<feature type="transmembrane region" description="Helical" evidence="1">
    <location>
        <begin position="310"/>
        <end position="327"/>
    </location>
</feature>
<gene>
    <name evidence="3" type="ORF">GCM10010430_02490</name>
</gene>
<feature type="signal peptide" evidence="2">
    <location>
        <begin position="1"/>
        <end position="19"/>
    </location>
</feature>
<keyword evidence="1" id="KW-0472">Membrane</keyword>
<feature type="transmembrane region" description="Helical" evidence="1">
    <location>
        <begin position="661"/>
        <end position="681"/>
    </location>
</feature>
<dbReference type="Pfam" id="PF19683">
    <property type="entry name" value="DUF6185"/>
    <property type="match status" value="1"/>
</dbReference>
<evidence type="ECO:0000256" key="1">
    <source>
        <dbReference type="SAM" id="Phobius"/>
    </source>
</evidence>
<feature type="transmembrane region" description="Helical" evidence="1">
    <location>
        <begin position="334"/>
        <end position="354"/>
    </location>
</feature>
<keyword evidence="1" id="KW-0812">Transmembrane</keyword>
<feature type="transmembrane region" description="Helical" evidence="1">
    <location>
        <begin position="701"/>
        <end position="722"/>
    </location>
</feature>
<accession>A0ABN3DBR4</accession>
<dbReference type="RefSeq" id="WP_344634250.1">
    <property type="nucleotide sequence ID" value="NZ_BAAATR010000001.1"/>
</dbReference>
<keyword evidence="1" id="KW-1133">Transmembrane helix</keyword>
<dbReference type="InterPro" id="IPR046176">
    <property type="entry name" value="DUF6185"/>
</dbReference>
<keyword evidence="4" id="KW-1185">Reference proteome</keyword>
<dbReference type="Proteomes" id="UP001500305">
    <property type="component" value="Unassembled WGS sequence"/>
</dbReference>